<dbReference type="EMBL" id="GBRH01193757">
    <property type="protein sequence ID" value="JAE04139.1"/>
    <property type="molecule type" value="Transcribed_RNA"/>
</dbReference>
<evidence type="ECO:0000256" key="1">
    <source>
        <dbReference type="SAM" id="MobiDB-lite"/>
    </source>
</evidence>
<reference evidence="2" key="2">
    <citation type="journal article" date="2015" name="Data Brief">
        <title>Shoot transcriptome of the giant reed, Arundo donax.</title>
        <authorList>
            <person name="Barrero R.A."/>
            <person name="Guerrero F.D."/>
            <person name="Moolhuijzen P."/>
            <person name="Goolsby J.A."/>
            <person name="Tidwell J."/>
            <person name="Bellgard S.E."/>
            <person name="Bellgard M.I."/>
        </authorList>
    </citation>
    <scope>NUCLEOTIDE SEQUENCE</scope>
    <source>
        <tissue evidence="2">Shoot tissue taken approximately 20 cm above the soil surface</tissue>
    </source>
</reference>
<sequence>MRGIASKPNKIFVRCLHHPKHHRLIRALEEIIRPFSRPASAGGIQKATATRHVFPITVRGHPRPQSSDLPTTSTPPPTSSPTPEDLMAGSNSG</sequence>
<proteinExistence type="predicted"/>
<name>A0A0A9EYW5_ARUDO</name>
<reference evidence="2" key="1">
    <citation type="submission" date="2014-09" db="EMBL/GenBank/DDBJ databases">
        <authorList>
            <person name="Magalhaes I.L.F."/>
            <person name="Oliveira U."/>
            <person name="Santos F.R."/>
            <person name="Vidigal T.H.D.A."/>
            <person name="Brescovit A.D."/>
            <person name="Santos A.J."/>
        </authorList>
    </citation>
    <scope>NUCLEOTIDE SEQUENCE</scope>
    <source>
        <tissue evidence="2">Shoot tissue taken approximately 20 cm above the soil surface</tissue>
    </source>
</reference>
<organism evidence="2">
    <name type="scientific">Arundo donax</name>
    <name type="common">Giant reed</name>
    <name type="synonym">Donax arundinaceus</name>
    <dbReference type="NCBI Taxonomy" id="35708"/>
    <lineage>
        <taxon>Eukaryota</taxon>
        <taxon>Viridiplantae</taxon>
        <taxon>Streptophyta</taxon>
        <taxon>Embryophyta</taxon>
        <taxon>Tracheophyta</taxon>
        <taxon>Spermatophyta</taxon>
        <taxon>Magnoliopsida</taxon>
        <taxon>Liliopsida</taxon>
        <taxon>Poales</taxon>
        <taxon>Poaceae</taxon>
        <taxon>PACMAD clade</taxon>
        <taxon>Arundinoideae</taxon>
        <taxon>Arundineae</taxon>
        <taxon>Arundo</taxon>
    </lineage>
</organism>
<accession>A0A0A9EYW5</accession>
<evidence type="ECO:0000313" key="2">
    <source>
        <dbReference type="EMBL" id="JAE04139.1"/>
    </source>
</evidence>
<dbReference type="AlphaFoldDB" id="A0A0A9EYW5"/>
<feature type="region of interest" description="Disordered" evidence="1">
    <location>
        <begin position="39"/>
        <end position="93"/>
    </location>
</feature>
<protein>
    <submittedName>
        <fullName evidence="2">Uncharacterized protein</fullName>
    </submittedName>
</protein>